<dbReference type="AlphaFoldDB" id="A0A0D0BXW9"/>
<protein>
    <recommendedName>
        <fullName evidence="3">Tc1-like transposase DDE domain-containing protein</fullName>
    </recommendedName>
</protein>
<dbReference type="EMBL" id="KN834774">
    <property type="protein sequence ID" value="KIK60556.1"/>
    <property type="molecule type" value="Genomic_DNA"/>
</dbReference>
<evidence type="ECO:0000313" key="1">
    <source>
        <dbReference type="EMBL" id="KIK60556.1"/>
    </source>
</evidence>
<proteinExistence type="predicted"/>
<dbReference type="Gene3D" id="3.30.420.10">
    <property type="entry name" value="Ribonuclease H-like superfamily/Ribonuclease H"/>
    <property type="match status" value="1"/>
</dbReference>
<accession>A0A0D0BXW9</accession>
<dbReference type="OrthoDB" id="3226274at2759"/>
<dbReference type="Proteomes" id="UP000053593">
    <property type="component" value="Unassembled WGS sequence"/>
</dbReference>
<reference evidence="1 2" key="1">
    <citation type="submission" date="2014-04" db="EMBL/GenBank/DDBJ databases">
        <title>Evolutionary Origins and Diversification of the Mycorrhizal Mutualists.</title>
        <authorList>
            <consortium name="DOE Joint Genome Institute"/>
            <consortium name="Mycorrhizal Genomics Consortium"/>
            <person name="Kohler A."/>
            <person name="Kuo A."/>
            <person name="Nagy L.G."/>
            <person name="Floudas D."/>
            <person name="Copeland A."/>
            <person name="Barry K.W."/>
            <person name="Cichocki N."/>
            <person name="Veneault-Fourrey C."/>
            <person name="LaButti K."/>
            <person name="Lindquist E.A."/>
            <person name="Lipzen A."/>
            <person name="Lundell T."/>
            <person name="Morin E."/>
            <person name="Murat C."/>
            <person name="Riley R."/>
            <person name="Ohm R."/>
            <person name="Sun H."/>
            <person name="Tunlid A."/>
            <person name="Henrissat B."/>
            <person name="Grigoriev I.V."/>
            <person name="Hibbett D.S."/>
            <person name="Martin F."/>
        </authorList>
    </citation>
    <scope>NUCLEOTIDE SEQUENCE [LARGE SCALE GENOMIC DNA]</scope>
    <source>
        <strain evidence="1 2">FD-317 M1</strain>
    </source>
</reference>
<sequence>MVTAHGVGHLVHIHGNLDGRLFVQIMEEDLFGSLQDLDIDPNTFIYAHDNNRKNTGQLVQNWFTEKKLTQLKWPASSPDMNIQEHIWAELETIACLYEPAPHTEDQMWEVLQWAWSQISDKFIEKLYVELKH</sequence>
<organism evidence="1 2">
    <name type="scientific">Collybiopsis luxurians FD-317 M1</name>
    <dbReference type="NCBI Taxonomy" id="944289"/>
    <lineage>
        <taxon>Eukaryota</taxon>
        <taxon>Fungi</taxon>
        <taxon>Dikarya</taxon>
        <taxon>Basidiomycota</taxon>
        <taxon>Agaricomycotina</taxon>
        <taxon>Agaricomycetes</taxon>
        <taxon>Agaricomycetidae</taxon>
        <taxon>Agaricales</taxon>
        <taxon>Marasmiineae</taxon>
        <taxon>Omphalotaceae</taxon>
        <taxon>Collybiopsis</taxon>
        <taxon>Collybiopsis luxurians</taxon>
    </lineage>
</organism>
<keyword evidence="2" id="KW-1185">Reference proteome</keyword>
<evidence type="ECO:0008006" key="3">
    <source>
        <dbReference type="Google" id="ProtNLM"/>
    </source>
</evidence>
<dbReference type="HOGENOM" id="CLU_033666_13_1_1"/>
<name>A0A0D0BXW9_9AGAR</name>
<evidence type="ECO:0000313" key="2">
    <source>
        <dbReference type="Proteomes" id="UP000053593"/>
    </source>
</evidence>
<gene>
    <name evidence="1" type="ORF">GYMLUDRAFT_167529</name>
</gene>
<dbReference type="GO" id="GO:0003676">
    <property type="term" value="F:nucleic acid binding"/>
    <property type="evidence" value="ECO:0007669"/>
    <property type="project" value="InterPro"/>
</dbReference>
<dbReference type="InterPro" id="IPR036397">
    <property type="entry name" value="RNaseH_sf"/>
</dbReference>